<dbReference type="Proteomes" id="UP000289734">
    <property type="component" value="Unassembled WGS sequence"/>
</dbReference>
<organism evidence="11 12">
    <name type="scientific">Flavobacterium piscinae</name>
    <dbReference type="NCBI Taxonomy" id="2506424"/>
    <lineage>
        <taxon>Bacteria</taxon>
        <taxon>Pseudomonadati</taxon>
        <taxon>Bacteroidota</taxon>
        <taxon>Flavobacteriia</taxon>
        <taxon>Flavobacteriales</taxon>
        <taxon>Flavobacteriaceae</taxon>
        <taxon>Flavobacterium</taxon>
    </lineage>
</organism>
<dbReference type="SUPFAM" id="SSF74653">
    <property type="entry name" value="TolA/TonB C-terminal domain"/>
    <property type="match status" value="1"/>
</dbReference>
<evidence type="ECO:0000256" key="3">
    <source>
        <dbReference type="ARBA" id="ARBA00022448"/>
    </source>
</evidence>
<keyword evidence="8" id="KW-1133">Transmembrane helix</keyword>
<keyword evidence="3" id="KW-0813">Transport</keyword>
<dbReference type="Pfam" id="PF03544">
    <property type="entry name" value="TonB_C"/>
    <property type="match status" value="1"/>
</dbReference>
<evidence type="ECO:0000256" key="9">
    <source>
        <dbReference type="ARBA" id="ARBA00023136"/>
    </source>
</evidence>
<dbReference type="PROSITE" id="PS52015">
    <property type="entry name" value="TONB_CTD"/>
    <property type="match status" value="1"/>
</dbReference>
<comment type="caution">
    <text evidence="11">The sequence shown here is derived from an EMBL/GenBank/DDBJ whole genome shotgun (WGS) entry which is preliminary data.</text>
</comment>
<proteinExistence type="inferred from homology"/>
<dbReference type="InterPro" id="IPR006260">
    <property type="entry name" value="TonB/TolA_C"/>
</dbReference>
<sequence>MYKIKIIFFLFCFNLISAQTEKSENQENVPFHIIEDVPIFPGCEHIDMKERKQCFQEKIQEHIKTNFRYPSAAIKDKIQGRVFISFIIEKDGSVTISNIRGPHPILEEEAKRIFSLLPKMRPGLFKGKPTRMTMSIPLTFNL</sequence>
<evidence type="ECO:0000256" key="1">
    <source>
        <dbReference type="ARBA" id="ARBA00004383"/>
    </source>
</evidence>
<dbReference type="RefSeq" id="WP_129462980.1">
    <property type="nucleotide sequence ID" value="NZ_JACSXZ010000001.1"/>
</dbReference>
<dbReference type="EMBL" id="SBKQ01000001">
    <property type="protein sequence ID" value="RXR35559.1"/>
    <property type="molecule type" value="Genomic_DNA"/>
</dbReference>
<comment type="similarity">
    <text evidence="2">Belongs to the TonB family.</text>
</comment>
<keyword evidence="12" id="KW-1185">Reference proteome</keyword>
<dbReference type="Gene3D" id="3.30.1150.10">
    <property type="match status" value="1"/>
</dbReference>
<dbReference type="GO" id="GO:0015031">
    <property type="term" value="P:protein transport"/>
    <property type="evidence" value="ECO:0007669"/>
    <property type="project" value="UniProtKB-KW"/>
</dbReference>
<dbReference type="AlphaFoldDB" id="A0A4Q1L0Y6"/>
<evidence type="ECO:0000256" key="5">
    <source>
        <dbReference type="ARBA" id="ARBA00022519"/>
    </source>
</evidence>
<dbReference type="GO" id="GO:0031992">
    <property type="term" value="F:energy transducer activity"/>
    <property type="evidence" value="ECO:0007669"/>
    <property type="project" value="TreeGrafter"/>
</dbReference>
<evidence type="ECO:0000256" key="8">
    <source>
        <dbReference type="ARBA" id="ARBA00022989"/>
    </source>
</evidence>
<accession>A0A4Q1L0Y6</accession>
<dbReference type="OrthoDB" id="1522859at2"/>
<keyword evidence="7" id="KW-0653">Protein transport</keyword>
<dbReference type="NCBIfam" id="TIGR01352">
    <property type="entry name" value="tonB_Cterm"/>
    <property type="match status" value="1"/>
</dbReference>
<protein>
    <submittedName>
        <fullName evidence="11">Energy transducer TonB</fullName>
    </submittedName>
</protein>
<name>A0A4Q1L0Y6_9FLAO</name>
<keyword evidence="5" id="KW-0997">Cell inner membrane</keyword>
<evidence type="ECO:0000313" key="11">
    <source>
        <dbReference type="EMBL" id="RXR35559.1"/>
    </source>
</evidence>
<dbReference type="InterPro" id="IPR037682">
    <property type="entry name" value="TonB_C"/>
</dbReference>
<feature type="domain" description="TonB C-terminal" evidence="10">
    <location>
        <begin position="54"/>
        <end position="142"/>
    </location>
</feature>
<dbReference type="GO" id="GO:0055085">
    <property type="term" value="P:transmembrane transport"/>
    <property type="evidence" value="ECO:0007669"/>
    <property type="project" value="InterPro"/>
</dbReference>
<dbReference type="PANTHER" id="PTHR33446">
    <property type="entry name" value="PROTEIN TONB-RELATED"/>
    <property type="match status" value="1"/>
</dbReference>
<reference evidence="12" key="1">
    <citation type="submission" date="2019-01" db="EMBL/GenBank/DDBJ databases">
        <title>Cytophagaceae bacterium strain CAR-16.</title>
        <authorList>
            <person name="Chen W.-M."/>
        </authorList>
    </citation>
    <scope>NUCLEOTIDE SEQUENCE [LARGE SCALE GENOMIC DNA]</scope>
    <source>
        <strain evidence="12">ICH-30</strain>
    </source>
</reference>
<evidence type="ECO:0000256" key="2">
    <source>
        <dbReference type="ARBA" id="ARBA00006555"/>
    </source>
</evidence>
<comment type="subcellular location">
    <subcellularLocation>
        <location evidence="1">Cell inner membrane</location>
        <topology evidence="1">Single-pass membrane protein</topology>
        <orientation evidence="1">Periplasmic side</orientation>
    </subcellularLocation>
</comment>
<dbReference type="InterPro" id="IPR051045">
    <property type="entry name" value="TonB-dependent_transducer"/>
</dbReference>
<gene>
    <name evidence="11" type="ORF">EQG68_01285</name>
</gene>
<evidence type="ECO:0000256" key="6">
    <source>
        <dbReference type="ARBA" id="ARBA00022692"/>
    </source>
</evidence>
<evidence type="ECO:0000256" key="7">
    <source>
        <dbReference type="ARBA" id="ARBA00022927"/>
    </source>
</evidence>
<dbReference type="PANTHER" id="PTHR33446:SF2">
    <property type="entry name" value="PROTEIN TONB"/>
    <property type="match status" value="1"/>
</dbReference>
<evidence type="ECO:0000259" key="10">
    <source>
        <dbReference type="PROSITE" id="PS52015"/>
    </source>
</evidence>
<dbReference type="GO" id="GO:0098797">
    <property type="term" value="C:plasma membrane protein complex"/>
    <property type="evidence" value="ECO:0007669"/>
    <property type="project" value="TreeGrafter"/>
</dbReference>
<evidence type="ECO:0000256" key="4">
    <source>
        <dbReference type="ARBA" id="ARBA00022475"/>
    </source>
</evidence>
<evidence type="ECO:0000313" key="12">
    <source>
        <dbReference type="Proteomes" id="UP000289734"/>
    </source>
</evidence>
<keyword evidence="4" id="KW-1003">Cell membrane</keyword>
<keyword evidence="6" id="KW-0812">Transmembrane</keyword>
<keyword evidence="9" id="KW-0472">Membrane</keyword>